<evidence type="ECO:0000256" key="1">
    <source>
        <dbReference type="SAM" id="Phobius"/>
    </source>
</evidence>
<evidence type="ECO:0000313" key="3">
    <source>
        <dbReference type="EMBL" id="SNS79413.1"/>
    </source>
</evidence>
<keyword evidence="1" id="KW-0812">Transmembrane</keyword>
<dbReference type="NCBIfam" id="TIGR02532">
    <property type="entry name" value="IV_pilin_GFxxxE"/>
    <property type="match status" value="1"/>
</dbReference>
<dbReference type="Pfam" id="PF02501">
    <property type="entry name" value="T2SSI"/>
    <property type="match status" value="1"/>
</dbReference>
<dbReference type="EMBL" id="FZON01000033">
    <property type="protein sequence ID" value="SNS79413.1"/>
    <property type="molecule type" value="Genomic_DNA"/>
</dbReference>
<organism evidence="3 4">
    <name type="scientific">Antarctobacter heliothermus</name>
    <dbReference type="NCBI Taxonomy" id="74033"/>
    <lineage>
        <taxon>Bacteria</taxon>
        <taxon>Pseudomonadati</taxon>
        <taxon>Pseudomonadota</taxon>
        <taxon>Alphaproteobacteria</taxon>
        <taxon>Rhodobacterales</taxon>
        <taxon>Roseobacteraceae</taxon>
        <taxon>Antarctobacter</taxon>
    </lineage>
</organism>
<name>A0A239HF16_9RHOB</name>
<accession>A0A239HF16</accession>
<dbReference type="OrthoDB" id="7743552at2"/>
<feature type="transmembrane region" description="Helical" evidence="1">
    <location>
        <begin position="20"/>
        <end position="38"/>
    </location>
</feature>
<evidence type="ECO:0000313" key="4">
    <source>
        <dbReference type="Proteomes" id="UP000198440"/>
    </source>
</evidence>
<dbReference type="RefSeq" id="WP_089278876.1">
    <property type="nucleotide sequence ID" value="NZ_FZON01000033.1"/>
</dbReference>
<keyword evidence="1" id="KW-0472">Membrane</keyword>
<gene>
    <name evidence="3" type="ORF">SAMN04488078_103311</name>
</gene>
<evidence type="ECO:0000259" key="2">
    <source>
        <dbReference type="Pfam" id="PF02501"/>
    </source>
</evidence>
<dbReference type="Proteomes" id="UP000198440">
    <property type="component" value="Unassembled WGS sequence"/>
</dbReference>
<dbReference type="InterPro" id="IPR012902">
    <property type="entry name" value="N_methyl_site"/>
</dbReference>
<dbReference type="InterPro" id="IPR003413">
    <property type="entry name" value="T2SS_GspI_C"/>
</dbReference>
<feature type="domain" description="Type II secretion system protein GspI C-terminal" evidence="2">
    <location>
        <begin position="51"/>
        <end position="117"/>
    </location>
</feature>
<dbReference type="PROSITE" id="PS00409">
    <property type="entry name" value="PROKAR_NTER_METHYL"/>
    <property type="match status" value="1"/>
</dbReference>
<dbReference type="Pfam" id="PF07963">
    <property type="entry name" value="N_methyl"/>
    <property type="match status" value="1"/>
</dbReference>
<dbReference type="AlphaFoldDB" id="A0A239HF16"/>
<dbReference type="GO" id="GO:0015627">
    <property type="term" value="C:type II protein secretion system complex"/>
    <property type="evidence" value="ECO:0007669"/>
    <property type="project" value="InterPro"/>
</dbReference>
<keyword evidence="1" id="KW-1133">Transmembrane helix</keyword>
<protein>
    <submittedName>
        <fullName evidence="3">General secretion pathway protein I</fullName>
    </submittedName>
</protein>
<reference evidence="3 4" key="1">
    <citation type="submission" date="2017-06" db="EMBL/GenBank/DDBJ databases">
        <authorList>
            <person name="Kim H.J."/>
            <person name="Triplett B.A."/>
        </authorList>
    </citation>
    <scope>NUCLEOTIDE SEQUENCE [LARGE SCALE GENOMIC DNA]</scope>
    <source>
        <strain evidence="3 4">DSM 11445</strain>
    </source>
</reference>
<sequence length="124" mass="12802">MHRPVTPAADIPRGLTLLELVIAIAILSLGTLATLNAIGQARTTLGGATPRLLAQLAAENRAEELHLPESGPLPSTVTLGPYSFDIDTRLRATAAGLTRADVRVTSRGGPGATLVTVLPPARVP</sequence>
<proteinExistence type="predicted"/>
<dbReference type="GO" id="GO:0015628">
    <property type="term" value="P:protein secretion by the type II secretion system"/>
    <property type="evidence" value="ECO:0007669"/>
    <property type="project" value="InterPro"/>
</dbReference>